<evidence type="ECO:0000256" key="2">
    <source>
        <dbReference type="ARBA" id="ARBA00009977"/>
    </source>
</evidence>
<keyword evidence="4 8" id="KW-0812">Transmembrane</keyword>
<keyword evidence="7 8" id="KW-0472">Membrane</keyword>
<proteinExistence type="inferred from homology"/>
<keyword evidence="10" id="KW-1185">Reference proteome</keyword>
<dbReference type="GO" id="GO:0006865">
    <property type="term" value="P:amino acid transport"/>
    <property type="evidence" value="ECO:0007669"/>
    <property type="project" value="UniProtKB-KW"/>
</dbReference>
<name>B9SXT7_RICCO</name>
<dbReference type="PANTHER" id="PTHR33228">
    <property type="entry name" value="PROTEIN GLUTAMINE DUMPER 4-RELATED"/>
    <property type="match status" value="1"/>
</dbReference>
<dbReference type="STRING" id="3988.B9SXT7"/>
<dbReference type="InParanoid" id="B9SXT7"/>
<sequence length="97" mass="10355">MKPANKNTWHSPIPYLFGSLALMLIIIALALIILACSYFKDSATTSGNEEEKPRSHIGTSGLEAEAKIVVIMAGDEKPTYIATPVLTSTSTSSSDQV</sequence>
<evidence type="ECO:0000313" key="9">
    <source>
        <dbReference type="EMBL" id="EEF31574.1"/>
    </source>
</evidence>
<evidence type="ECO:0000313" key="10">
    <source>
        <dbReference type="Proteomes" id="UP000008311"/>
    </source>
</evidence>
<comment type="subcellular location">
    <subcellularLocation>
        <location evidence="1">Membrane</location>
        <topology evidence="1">Single-pass membrane protein</topology>
    </subcellularLocation>
</comment>
<feature type="transmembrane region" description="Helical" evidence="8">
    <location>
        <begin position="15"/>
        <end position="39"/>
    </location>
</feature>
<dbReference type="eggNOG" id="ENOG502S94S">
    <property type="taxonomic scope" value="Eukaryota"/>
</dbReference>
<protein>
    <submittedName>
        <fullName evidence="9">Uncharacterized protein</fullName>
    </submittedName>
</protein>
<dbReference type="Proteomes" id="UP000008311">
    <property type="component" value="Unassembled WGS sequence"/>
</dbReference>
<dbReference type="GO" id="GO:0016020">
    <property type="term" value="C:membrane"/>
    <property type="evidence" value="ECO:0007669"/>
    <property type="project" value="UniProtKB-SubCell"/>
</dbReference>
<evidence type="ECO:0000256" key="8">
    <source>
        <dbReference type="SAM" id="Phobius"/>
    </source>
</evidence>
<dbReference type="InterPro" id="IPR040359">
    <property type="entry name" value="GDU"/>
</dbReference>
<keyword evidence="6 8" id="KW-1133">Transmembrane helix</keyword>
<accession>B9SXT7</accession>
<evidence type="ECO:0000256" key="3">
    <source>
        <dbReference type="ARBA" id="ARBA00022448"/>
    </source>
</evidence>
<evidence type="ECO:0000256" key="5">
    <source>
        <dbReference type="ARBA" id="ARBA00022970"/>
    </source>
</evidence>
<dbReference type="PANTHER" id="PTHR33228:SF80">
    <property type="entry name" value="PROTEIN, PUTATIVE-RELATED"/>
    <property type="match status" value="1"/>
</dbReference>
<organism evidence="9 10">
    <name type="scientific">Ricinus communis</name>
    <name type="common">Castor bean</name>
    <dbReference type="NCBI Taxonomy" id="3988"/>
    <lineage>
        <taxon>Eukaryota</taxon>
        <taxon>Viridiplantae</taxon>
        <taxon>Streptophyta</taxon>
        <taxon>Embryophyta</taxon>
        <taxon>Tracheophyta</taxon>
        <taxon>Spermatophyta</taxon>
        <taxon>Magnoliopsida</taxon>
        <taxon>eudicotyledons</taxon>
        <taxon>Gunneridae</taxon>
        <taxon>Pentapetalae</taxon>
        <taxon>rosids</taxon>
        <taxon>fabids</taxon>
        <taxon>Malpighiales</taxon>
        <taxon>Euphorbiaceae</taxon>
        <taxon>Acalyphoideae</taxon>
        <taxon>Acalypheae</taxon>
        <taxon>Ricinus</taxon>
    </lineage>
</organism>
<evidence type="ECO:0000256" key="7">
    <source>
        <dbReference type="ARBA" id="ARBA00023136"/>
    </source>
</evidence>
<comment type="similarity">
    <text evidence="2">Belongs to the GLUTAMINE DUMPER 1 (TC 9.B.60) family.</text>
</comment>
<evidence type="ECO:0000256" key="1">
    <source>
        <dbReference type="ARBA" id="ARBA00004167"/>
    </source>
</evidence>
<dbReference type="EMBL" id="EQ974233">
    <property type="protein sequence ID" value="EEF31574.1"/>
    <property type="molecule type" value="Genomic_DNA"/>
</dbReference>
<evidence type="ECO:0000256" key="6">
    <source>
        <dbReference type="ARBA" id="ARBA00022989"/>
    </source>
</evidence>
<evidence type="ECO:0000256" key="4">
    <source>
        <dbReference type="ARBA" id="ARBA00022692"/>
    </source>
</evidence>
<gene>
    <name evidence="9" type="ORF">RCOM_0876870</name>
</gene>
<keyword evidence="5" id="KW-0029">Amino-acid transport</keyword>
<dbReference type="GO" id="GO:0080143">
    <property type="term" value="P:regulation of amino acid export"/>
    <property type="evidence" value="ECO:0007669"/>
    <property type="project" value="InterPro"/>
</dbReference>
<keyword evidence="3" id="KW-0813">Transport</keyword>
<dbReference type="AlphaFoldDB" id="B9SXT7"/>
<reference evidence="10" key="1">
    <citation type="journal article" date="2010" name="Nat. Biotechnol.">
        <title>Draft genome sequence of the oilseed species Ricinus communis.</title>
        <authorList>
            <person name="Chan A.P."/>
            <person name="Crabtree J."/>
            <person name="Zhao Q."/>
            <person name="Lorenzi H."/>
            <person name="Orvis J."/>
            <person name="Puiu D."/>
            <person name="Melake-Berhan A."/>
            <person name="Jones K.M."/>
            <person name="Redman J."/>
            <person name="Chen G."/>
            <person name="Cahoon E.B."/>
            <person name="Gedil M."/>
            <person name="Stanke M."/>
            <person name="Haas B.J."/>
            <person name="Wortman J.R."/>
            <person name="Fraser-Liggett C.M."/>
            <person name="Ravel J."/>
            <person name="Rabinowicz P.D."/>
        </authorList>
    </citation>
    <scope>NUCLEOTIDE SEQUENCE [LARGE SCALE GENOMIC DNA]</scope>
    <source>
        <strain evidence="10">cv. Hale</strain>
    </source>
</reference>